<accession>A0ABM6S7V9</accession>
<evidence type="ECO:0000313" key="1">
    <source>
        <dbReference type="EMBL" id="AVH26077.1"/>
    </source>
</evidence>
<reference evidence="2" key="1">
    <citation type="submission" date="2017-12" db="EMBL/GenBank/DDBJ databases">
        <title>FDA dAtabase for Regulatory Grade micrObial Sequences (FDA-ARGOS): Supporting development and validation of Infectious Disease Dx tests.</title>
        <authorList>
            <person name="Hoffmann M."/>
            <person name="Allard M."/>
            <person name="Evans P."/>
            <person name="Brown E."/>
            <person name="Tallon L.J."/>
            <person name="Sadzewicz L."/>
            <person name="Sengamalay N."/>
            <person name="Ott S."/>
            <person name="Godinez A."/>
            <person name="Nagaraj S."/>
            <person name="Vavikolanu K."/>
            <person name="Aluvathingal J."/>
            <person name="Nadendla S."/>
            <person name="Hobson J."/>
            <person name="Sichtig H."/>
        </authorList>
    </citation>
    <scope>NUCLEOTIDE SEQUENCE [LARGE SCALE GENOMIC DNA]</scope>
    <source>
        <strain evidence="2">LMG 3418</strain>
    </source>
</reference>
<proteinExistence type="predicted"/>
<sequence>MGSINTESWPQFILLKNEETQANEAYDKTVEEFRSGSVSKDELTQAWIRKQQAYDRFFRDDMFS</sequence>
<evidence type="ECO:0000313" key="2">
    <source>
        <dbReference type="Proteomes" id="UP000237665"/>
    </source>
</evidence>
<protein>
    <submittedName>
        <fullName evidence="1">Uncharacterized protein</fullName>
    </submittedName>
</protein>
<keyword evidence="2" id="KW-1185">Reference proteome</keyword>
<gene>
    <name evidence="1" type="ORF">AL468_02105</name>
</gene>
<dbReference type="Proteomes" id="UP000237665">
    <property type="component" value="Chromosome 1"/>
</dbReference>
<dbReference type="EMBL" id="CP014134">
    <property type="protein sequence ID" value="AVH26077.1"/>
    <property type="molecule type" value="Genomic_DNA"/>
</dbReference>
<name>A0ABM6S7V9_9VIBR</name>
<organism evidence="1 2">
    <name type="scientific">Vibrio diabolicus</name>
    <dbReference type="NCBI Taxonomy" id="50719"/>
    <lineage>
        <taxon>Bacteria</taxon>
        <taxon>Pseudomonadati</taxon>
        <taxon>Pseudomonadota</taxon>
        <taxon>Gammaproteobacteria</taxon>
        <taxon>Vibrionales</taxon>
        <taxon>Vibrionaceae</taxon>
        <taxon>Vibrio</taxon>
        <taxon>Vibrio diabolicus subgroup</taxon>
    </lineage>
</organism>